<feature type="compositionally biased region" description="Low complexity" evidence="5">
    <location>
        <begin position="551"/>
        <end position="569"/>
    </location>
</feature>
<comment type="similarity">
    <text evidence="3">Belongs to the DACH/dachshund family.</text>
</comment>
<feature type="compositionally biased region" description="Basic residues" evidence="5">
    <location>
        <begin position="744"/>
        <end position="755"/>
    </location>
</feature>
<dbReference type="Gene3D" id="3.10.260.20">
    <property type="entry name" value="Ski"/>
    <property type="match status" value="1"/>
</dbReference>
<dbReference type="RefSeq" id="XP_022671521.1">
    <property type="nucleotide sequence ID" value="XM_022815786.1"/>
</dbReference>
<dbReference type="InParanoid" id="A0A7M7KW71"/>
<dbReference type="PANTHER" id="PTHR12577:SF6">
    <property type="entry name" value="DACHSHUND, ISOFORM B"/>
    <property type="match status" value="1"/>
</dbReference>
<feature type="compositionally biased region" description="Gly residues" evidence="5">
    <location>
        <begin position="241"/>
        <end position="261"/>
    </location>
</feature>
<feature type="domain" description="SKI/SNO/DAC" evidence="6">
    <location>
        <begin position="116"/>
        <end position="214"/>
    </location>
</feature>
<feature type="compositionally biased region" description="Polar residues" evidence="5">
    <location>
        <begin position="757"/>
        <end position="768"/>
    </location>
</feature>
<feature type="compositionally biased region" description="Gly residues" evidence="5">
    <location>
        <begin position="318"/>
        <end position="327"/>
    </location>
</feature>
<keyword evidence="2" id="KW-0539">Nucleus</keyword>
<evidence type="ECO:0000313" key="7">
    <source>
        <dbReference type="EnsemblMetazoa" id="XP_022671521"/>
    </source>
</evidence>
<dbReference type="GO" id="GO:0005667">
    <property type="term" value="C:transcription regulator complex"/>
    <property type="evidence" value="ECO:0007669"/>
    <property type="project" value="TreeGrafter"/>
</dbReference>
<dbReference type="CDD" id="cd21081">
    <property type="entry name" value="DHD_Dac"/>
    <property type="match status" value="1"/>
</dbReference>
<feature type="region of interest" description="Disordered" evidence="5">
    <location>
        <begin position="1"/>
        <end position="46"/>
    </location>
</feature>
<reference evidence="7" key="1">
    <citation type="submission" date="2021-01" db="UniProtKB">
        <authorList>
            <consortium name="EnsemblMetazoa"/>
        </authorList>
    </citation>
    <scope>IDENTIFICATION</scope>
</reference>
<feature type="compositionally biased region" description="Basic and acidic residues" evidence="5">
    <location>
        <begin position="502"/>
        <end position="521"/>
    </location>
</feature>
<dbReference type="OrthoDB" id="6436112at2759"/>
<accession>A0A7M7KW71</accession>
<feature type="compositionally biased region" description="Polar residues" evidence="5">
    <location>
        <begin position="729"/>
        <end position="740"/>
    </location>
</feature>
<dbReference type="InterPro" id="IPR037000">
    <property type="entry name" value="Ski_DNA-bd_sf"/>
</dbReference>
<dbReference type="EnsemblMetazoa" id="XM_022815786">
    <property type="protein sequence ID" value="XP_022671521"/>
    <property type="gene ID" value="LOC111254682"/>
</dbReference>
<feature type="compositionally biased region" description="Polar residues" evidence="5">
    <location>
        <begin position="12"/>
        <end position="28"/>
    </location>
</feature>
<feature type="coiled-coil region" evidence="4">
    <location>
        <begin position="786"/>
        <end position="834"/>
    </location>
</feature>
<dbReference type="InterPro" id="IPR052417">
    <property type="entry name" value="Dachshund_domain"/>
</dbReference>
<feature type="compositionally biased region" description="Gly residues" evidence="5">
    <location>
        <begin position="670"/>
        <end position="680"/>
    </location>
</feature>
<feature type="compositionally biased region" description="Basic and acidic residues" evidence="5">
    <location>
        <begin position="869"/>
        <end position="886"/>
    </location>
</feature>
<dbReference type="AlphaFoldDB" id="A0A7M7KW71"/>
<dbReference type="KEGG" id="vde:111254682"/>
<feature type="region of interest" description="Disordered" evidence="5">
    <location>
        <begin position="482"/>
        <end position="681"/>
    </location>
</feature>
<feature type="compositionally biased region" description="Basic and acidic residues" evidence="5">
    <location>
        <begin position="304"/>
        <end position="313"/>
    </location>
</feature>
<dbReference type="GO" id="GO:0000978">
    <property type="term" value="F:RNA polymerase II cis-regulatory region sequence-specific DNA binding"/>
    <property type="evidence" value="ECO:0007669"/>
    <property type="project" value="TreeGrafter"/>
</dbReference>
<dbReference type="Proteomes" id="UP000594260">
    <property type="component" value="Unplaced"/>
</dbReference>
<dbReference type="InterPro" id="IPR003380">
    <property type="entry name" value="SKI/SNO/DAC"/>
</dbReference>
<feature type="region of interest" description="Disordered" evidence="5">
    <location>
        <begin position="220"/>
        <end position="385"/>
    </location>
</feature>
<dbReference type="SUPFAM" id="SSF46955">
    <property type="entry name" value="Putative DNA-binding domain"/>
    <property type="match status" value="1"/>
</dbReference>
<keyword evidence="8" id="KW-1185">Reference proteome</keyword>
<comment type="subcellular location">
    <subcellularLocation>
        <location evidence="1">Nucleus</location>
    </subcellularLocation>
</comment>
<dbReference type="PANTHER" id="PTHR12577">
    <property type="entry name" value="DACHSHUND"/>
    <property type="match status" value="1"/>
</dbReference>
<evidence type="ECO:0000313" key="8">
    <source>
        <dbReference type="Proteomes" id="UP000594260"/>
    </source>
</evidence>
<keyword evidence="4" id="KW-0175">Coiled coil</keyword>
<feature type="region of interest" description="Disordered" evidence="5">
    <location>
        <begin position="837"/>
        <end position="918"/>
    </location>
</feature>
<evidence type="ECO:0000259" key="6">
    <source>
        <dbReference type="Pfam" id="PF02437"/>
    </source>
</evidence>
<proteinExistence type="inferred from homology"/>
<dbReference type="InterPro" id="IPR009061">
    <property type="entry name" value="DNA-bd_dom_put_sf"/>
</dbReference>
<evidence type="ECO:0000256" key="5">
    <source>
        <dbReference type="SAM" id="MobiDB-lite"/>
    </source>
</evidence>
<evidence type="ECO:0000256" key="2">
    <source>
        <dbReference type="ARBA" id="ARBA00023242"/>
    </source>
</evidence>
<dbReference type="GO" id="GO:0000981">
    <property type="term" value="F:DNA-binding transcription factor activity, RNA polymerase II-specific"/>
    <property type="evidence" value="ECO:0007669"/>
    <property type="project" value="TreeGrafter"/>
</dbReference>
<feature type="compositionally biased region" description="Basic and acidic residues" evidence="5">
    <location>
        <begin position="531"/>
        <end position="547"/>
    </location>
</feature>
<sequence>MSTDVQLPENLSGYTSQRQRPHSANSDGSRSGSPNSPSPKPPTLNANSLAASALMLQMYPHFQDRRLLEEHQSPANFNAAALCDQFCNVINGFRGGVPSGFQDPRKSPGVPCSRPSVDATECRLIDYRGQQVAAFNYQGDYLLCLPQAFELFLKHLVGGLHTVYAKLKRLGISPIVCNVEQVRVLRGLGAIQPGVNRCKLLACKDFDVLYKDCTTARPGRPPGRASLVGLSGVGATSPASGGHGGHQSSGGHPGAMQGGQPGPFPQTLMGGHKGPQGPMSVSGPFGQATHDGLDGNGTGPGAFEFRRDNRGDDEINGGRNGQGGLQGDRGQSPLEHHGGPPGAATGHNRNSSHSEHGSNHLKQESRSDEETVGGTGSGLSGIGTDAESMNTMQAMLFKAMWSQSGGQGDPKGPPPFPPALVANMAAAQLPGQPPMNPAMAAAMASQMDLMLGLQHNPQIAAAAAAAYQRQLLQAASLAHQQIKSGQQTKEHQGLMGALQAEPRNRSRSPDNGSKKEFRSRESQSPAAGGHPRSEHHQSRKSSFESSKKMHNNNSISSSLNSSAGAPSAPGSGGLEGATNNALNLSSGGKELSGSDRKKRSRSVSSDEGSLSDGPLSELSANNLDHNDDTSNYGDDDDLDKTGGRSPKRASDRDEALSTSSRGSDRRRSHGGGNGGLGALGVLGLERLTRGEARDSRDSNHSVPTPIALMQQHLSVDRTPPPSSPTSATHLTANNSSTPGSRGTAGHHHHHHHHHLGNSVSSNTGDPSTGSFDALMQNILGLLKVAEENARAQVQQMHLEKAELKVEILRERGIREQLEKQLQEEQHRRLFYQKKLRREKRCRRQMQEQLDSNNKRPRLSGCSDADEEKEEAKDDVPEGLEIAKRSSQEINSLAGSGGEESTTAQAAPTTTNSISNGSLPSDAVIALETSAPAADALTR</sequence>
<organism evidence="7 8">
    <name type="scientific">Varroa destructor</name>
    <name type="common">Honeybee mite</name>
    <dbReference type="NCBI Taxonomy" id="109461"/>
    <lineage>
        <taxon>Eukaryota</taxon>
        <taxon>Metazoa</taxon>
        <taxon>Ecdysozoa</taxon>
        <taxon>Arthropoda</taxon>
        <taxon>Chelicerata</taxon>
        <taxon>Arachnida</taxon>
        <taxon>Acari</taxon>
        <taxon>Parasitiformes</taxon>
        <taxon>Mesostigmata</taxon>
        <taxon>Gamasina</taxon>
        <taxon>Dermanyssoidea</taxon>
        <taxon>Varroidae</taxon>
        <taxon>Varroa</taxon>
    </lineage>
</organism>
<feature type="region of interest" description="Disordered" evidence="5">
    <location>
        <begin position="714"/>
        <end position="768"/>
    </location>
</feature>
<feature type="compositionally biased region" description="Polar residues" evidence="5">
    <location>
        <begin position="887"/>
        <end position="918"/>
    </location>
</feature>
<evidence type="ECO:0000256" key="1">
    <source>
        <dbReference type="ARBA" id="ARBA00004123"/>
    </source>
</evidence>
<name>A0A7M7KW71_VARDE</name>
<feature type="compositionally biased region" description="Basic and acidic residues" evidence="5">
    <location>
        <begin position="352"/>
        <end position="369"/>
    </location>
</feature>
<protein>
    <recommendedName>
        <fullName evidence="6">SKI/SNO/DAC domain-containing protein</fullName>
    </recommendedName>
</protein>
<dbReference type="GO" id="GO:0005634">
    <property type="term" value="C:nucleus"/>
    <property type="evidence" value="ECO:0007669"/>
    <property type="project" value="UniProtKB-SubCell"/>
</dbReference>
<dbReference type="GeneID" id="111254682"/>
<evidence type="ECO:0000256" key="4">
    <source>
        <dbReference type="SAM" id="Coils"/>
    </source>
</evidence>
<evidence type="ECO:0000256" key="3">
    <source>
        <dbReference type="ARBA" id="ARBA00038192"/>
    </source>
</evidence>
<dbReference type="Pfam" id="PF02437">
    <property type="entry name" value="Ski_Sno_DHD"/>
    <property type="match status" value="1"/>
</dbReference>
<dbReference type="FunFam" id="3.10.260.20:FF:000001">
    <property type="entry name" value="Dachshund homolog 1"/>
    <property type="match status" value="1"/>
</dbReference>